<comment type="subcellular location">
    <subcellularLocation>
        <location evidence="1">Cell membrane</location>
        <topology evidence="1">Multi-pass membrane protein</topology>
    </subcellularLocation>
</comment>
<keyword evidence="5 6" id="KW-0472">Membrane</keyword>
<feature type="transmembrane region" description="Helical" evidence="6">
    <location>
        <begin position="257"/>
        <end position="278"/>
    </location>
</feature>
<dbReference type="InterPro" id="IPR035681">
    <property type="entry name" value="ComA-like_MBL"/>
</dbReference>
<feature type="transmembrane region" description="Helical" evidence="6">
    <location>
        <begin position="415"/>
        <end position="435"/>
    </location>
</feature>
<evidence type="ECO:0000256" key="3">
    <source>
        <dbReference type="ARBA" id="ARBA00022692"/>
    </source>
</evidence>
<dbReference type="NCBIfam" id="TIGR00360">
    <property type="entry name" value="ComEC_N-term"/>
    <property type="match status" value="1"/>
</dbReference>
<feature type="transmembrane region" description="Helical" evidence="6">
    <location>
        <begin position="442"/>
        <end position="464"/>
    </location>
</feature>
<evidence type="ECO:0000256" key="5">
    <source>
        <dbReference type="ARBA" id="ARBA00023136"/>
    </source>
</evidence>
<feature type="transmembrane region" description="Helical" evidence="6">
    <location>
        <begin position="330"/>
        <end position="347"/>
    </location>
</feature>
<dbReference type="InterPro" id="IPR036866">
    <property type="entry name" value="RibonucZ/Hydroxyglut_hydro"/>
</dbReference>
<dbReference type="AlphaFoldDB" id="A0A3N2C2T7"/>
<feature type="transmembrane region" description="Helical" evidence="6">
    <location>
        <begin position="62"/>
        <end position="87"/>
    </location>
</feature>
<dbReference type="PANTHER" id="PTHR30619">
    <property type="entry name" value="DNA INTERNALIZATION/COMPETENCE PROTEIN COMEC/REC2"/>
    <property type="match status" value="1"/>
</dbReference>
<evidence type="ECO:0000259" key="8">
    <source>
        <dbReference type="Pfam" id="PF03772"/>
    </source>
</evidence>
<evidence type="ECO:0000313" key="10">
    <source>
        <dbReference type="Proteomes" id="UP000266915"/>
    </source>
</evidence>
<dbReference type="Pfam" id="PF03772">
    <property type="entry name" value="Competence"/>
    <property type="match status" value="1"/>
</dbReference>
<evidence type="ECO:0000256" key="2">
    <source>
        <dbReference type="ARBA" id="ARBA00022475"/>
    </source>
</evidence>
<evidence type="ECO:0000256" key="4">
    <source>
        <dbReference type="ARBA" id="ARBA00022989"/>
    </source>
</evidence>
<name>A0A3N2C2T7_9MICO</name>
<proteinExistence type="predicted"/>
<keyword evidence="3 6" id="KW-0812">Transmembrane</keyword>
<dbReference type="SUPFAM" id="SSF56281">
    <property type="entry name" value="Metallo-hydrolase/oxidoreductase"/>
    <property type="match status" value="1"/>
</dbReference>
<reference evidence="9 10" key="1">
    <citation type="submission" date="2018-11" db="EMBL/GenBank/DDBJ databases">
        <title>Sequencing the genomes of 1000 actinobacteria strains.</title>
        <authorList>
            <person name="Klenk H.-P."/>
        </authorList>
    </citation>
    <scope>NUCLEOTIDE SEQUENCE [LARGE SCALE GENOMIC DNA]</scope>
    <source>
        <strain evidence="9 10">DSM 14012</strain>
    </source>
</reference>
<feature type="transmembrane region" description="Helical" evidence="6">
    <location>
        <begin position="353"/>
        <end position="370"/>
    </location>
</feature>
<keyword evidence="2" id="KW-1003">Cell membrane</keyword>
<keyword evidence="4 6" id="KW-1133">Transmembrane helix</keyword>
<dbReference type="InterPro" id="IPR052159">
    <property type="entry name" value="Competence_DNA_uptake"/>
</dbReference>
<feature type="transmembrane region" description="Helical" evidence="6">
    <location>
        <begin position="285"/>
        <end position="301"/>
    </location>
</feature>
<sequence length="790" mass="81066">MRFPRLLIPAAVTWVGAAVCSAAPTLAWVGVLVAFLVASACLGCSTVVRRRRVELRLGERRTGSVVVTTLLLCACSAALFGMVAASIGARAPDRQPEALQALGNAPVHAEVAVTGDAVPTGSVTAEPTVRFAADLVTVSDDGGALEGLSVPVLVFAPVPAGRAPRIGERWHVGGPLRWNAPGDARAALLFAREEPELLGEPPAILDWSASLRSGLVGLASTLPGPGGELLPGLAIGDVSQVSDAVTESMQRSSLSHLTAVSGANCAVIVWLVSTAVAALGGGRKLRISGALLCLVAFVVLVTPQPSVQRAALMAAFVLVMGGFGRPIRGLAALSLAVVVLLVADPWLAGQYGFGLSVLATSGLLLLSGPLTDLLGRWLPRGIAALIAIPAAAQLACQPMLVLLDPAIQLGGVPANLLAGPAAAPATMLGLLACLLVPFAPQLALLVAWLGWVPATWIAAVARWFEGVPAARVPWPEGPLGVVLVTVPTALIATLLLFGRDLPSRWSRTIGVAVVVALVALCGRAVGDGLGPALNRPGDWVVAACDVGQGDAVLLRQGAAIALVDVGPDPEPLRACLDELGVSRIELLVLTHYDLDHVGGLDAVVGRVDEVLLGPVDDPEDERIARVLRAAGAEVRQAGAGDEGVLGDPESAARWRVLWPDPAADGVEPGNDASVVVRFDLLAASVLLLGDLGEQAQDRLLGRHALGDPVDIVKVSHHGSADQSDRLARRVGATVALVSVGADNGYGHPTRSALEFYEATGAEVLRTDESGIIVLGPGDGGGFRVWSERGG</sequence>
<organism evidence="9 10">
    <name type="scientific">Plantibacter flavus</name>
    <dbReference type="NCBI Taxonomy" id="150123"/>
    <lineage>
        <taxon>Bacteria</taxon>
        <taxon>Bacillati</taxon>
        <taxon>Actinomycetota</taxon>
        <taxon>Actinomycetes</taxon>
        <taxon>Micrococcales</taxon>
        <taxon>Microbacteriaceae</taxon>
        <taxon>Plantibacter</taxon>
    </lineage>
</organism>
<gene>
    <name evidence="9" type="ORF">EDD42_1681</name>
</gene>
<feature type="transmembrane region" description="Helical" evidence="6">
    <location>
        <begin position="509"/>
        <end position="526"/>
    </location>
</feature>
<dbReference type="EMBL" id="RKHL01000001">
    <property type="protein sequence ID" value="ROR81614.1"/>
    <property type="molecule type" value="Genomic_DNA"/>
</dbReference>
<evidence type="ECO:0000256" key="1">
    <source>
        <dbReference type="ARBA" id="ARBA00004651"/>
    </source>
</evidence>
<evidence type="ECO:0000313" key="9">
    <source>
        <dbReference type="EMBL" id="ROR81614.1"/>
    </source>
</evidence>
<dbReference type="GO" id="GO:0005886">
    <property type="term" value="C:plasma membrane"/>
    <property type="evidence" value="ECO:0007669"/>
    <property type="project" value="UniProtKB-SubCell"/>
</dbReference>
<keyword evidence="10" id="KW-1185">Reference proteome</keyword>
<evidence type="ECO:0000259" key="7">
    <source>
        <dbReference type="Pfam" id="PF00753"/>
    </source>
</evidence>
<dbReference type="RefSeq" id="WP_085510714.1">
    <property type="nucleotide sequence ID" value="NZ_FXAP01000001.1"/>
</dbReference>
<feature type="transmembrane region" description="Helical" evidence="6">
    <location>
        <begin position="382"/>
        <end position="403"/>
    </location>
</feature>
<feature type="transmembrane region" description="Helical" evidence="6">
    <location>
        <begin position="479"/>
        <end position="497"/>
    </location>
</feature>
<evidence type="ECO:0000256" key="6">
    <source>
        <dbReference type="SAM" id="Phobius"/>
    </source>
</evidence>
<dbReference type="PANTHER" id="PTHR30619:SF1">
    <property type="entry name" value="RECOMBINATION PROTEIN 2"/>
    <property type="match status" value="1"/>
</dbReference>
<dbReference type="InterPro" id="IPR004477">
    <property type="entry name" value="ComEC_N"/>
</dbReference>
<accession>A0A3N2C2T7</accession>
<dbReference type="CDD" id="cd07731">
    <property type="entry name" value="ComA-like_MBL-fold"/>
    <property type="match status" value="1"/>
</dbReference>
<protein>
    <submittedName>
        <fullName evidence="9">Competence protein ComEC</fullName>
    </submittedName>
</protein>
<feature type="domain" description="Metallo-beta-lactamase" evidence="7">
    <location>
        <begin position="545"/>
        <end position="729"/>
    </location>
</feature>
<dbReference type="Gene3D" id="3.60.15.10">
    <property type="entry name" value="Ribonuclease Z/Hydroxyacylglutathione hydrolase-like"/>
    <property type="match status" value="1"/>
</dbReference>
<dbReference type="Pfam" id="PF00753">
    <property type="entry name" value="Lactamase_B"/>
    <property type="match status" value="1"/>
</dbReference>
<feature type="transmembrane region" description="Helical" evidence="6">
    <location>
        <begin position="307"/>
        <end position="323"/>
    </location>
</feature>
<dbReference type="InterPro" id="IPR001279">
    <property type="entry name" value="Metallo-B-lactamas"/>
</dbReference>
<dbReference type="Proteomes" id="UP000266915">
    <property type="component" value="Unassembled WGS sequence"/>
</dbReference>
<comment type="caution">
    <text evidence="9">The sequence shown here is derived from an EMBL/GenBank/DDBJ whole genome shotgun (WGS) entry which is preliminary data.</text>
</comment>
<feature type="domain" description="ComEC/Rec2-related protein" evidence="8">
    <location>
        <begin position="233"/>
        <end position="496"/>
    </location>
</feature>